<dbReference type="Proteomes" id="UP001501175">
    <property type="component" value="Unassembled WGS sequence"/>
</dbReference>
<accession>A0ABP8NE67</accession>
<comment type="caution">
    <text evidence="1">The sequence shown here is derived from an EMBL/GenBank/DDBJ whole genome shotgun (WGS) entry which is preliminary data.</text>
</comment>
<proteinExistence type="predicted"/>
<keyword evidence="2" id="KW-1185">Reference proteome</keyword>
<protein>
    <submittedName>
        <fullName evidence="1">Uncharacterized protein</fullName>
    </submittedName>
</protein>
<organism evidence="1 2">
    <name type="scientific">Nibrella saemangeumensis</name>
    <dbReference type="NCBI Taxonomy" id="1084526"/>
    <lineage>
        <taxon>Bacteria</taxon>
        <taxon>Pseudomonadati</taxon>
        <taxon>Bacteroidota</taxon>
        <taxon>Cytophagia</taxon>
        <taxon>Cytophagales</taxon>
        <taxon>Spirosomataceae</taxon>
        <taxon>Nibrella</taxon>
    </lineage>
</organism>
<gene>
    <name evidence="1" type="ORF">GCM10023189_43470</name>
</gene>
<name>A0ABP8NE67_9BACT</name>
<evidence type="ECO:0000313" key="2">
    <source>
        <dbReference type="Proteomes" id="UP001501175"/>
    </source>
</evidence>
<reference evidence="2" key="1">
    <citation type="journal article" date="2019" name="Int. J. Syst. Evol. Microbiol.">
        <title>The Global Catalogue of Microorganisms (GCM) 10K type strain sequencing project: providing services to taxonomists for standard genome sequencing and annotation.</title>
        <authorList>
            <consortium name="The Broad Institute Genomics Platform"/>
            <consortium name="The Broad Institute Genome Sequencing Center for Infectious Disease"/>
            <person name="Wu L."/>
            <person name="Ma J."/>
        </authorList>
    </citation>
    <scope>NUCLEOTIDE SEQUENCE [LARGE SCALE GENOMIC DNA]</scope>
    <source>
        <strain evidence="2">JCM 17927</strain>
    </source>
</reference>
<dbReference type="EMBL" id="BAABHD010000076">
    <property type="protein sequence ID" value="GAA4464343.1"/>
    <property type="molecule type" value="Genomic_DNA"/>
</dbReference>
<evidence type="ECO:0000313" key="1">
    <source>
        <dbReference type="EMBL" id="GAA4464343.1"/>
    </source>
</evidence>
<dbReference type="RefSeq" id="WP_345247034.1">
    <property type="nucleotide sequence ID" value="NZ_BAABHD010000076.1"/>
</dbReference>
<sequence>MLEVYYILSQELIEQNGLTRSGYWATSLEFNTAVEVKLSHSKQPELVIAVRNEPGLQVGVFIQITNGSCATVTYCSARLAADAILGL</sequence>